<dbReference type="SMART" id="SM00490">
    <property type="entry name" value="HELICc"/>
    <property type="match status" value="1"/>
</dbReference>
<evidence type="ECO:0000256" key="2">
    <source>
        <dbReference type="ARBA" id="ARBA00022801"/>
    </source>
</evidence>
<gene>
    <name evidence="7" type="ORF">MUO14_00965</name>
</gene>
<dbReference type="Pfam" id="PF00271">
    <property type="entry name" value="Helicase_C"/>
    <property type="match status" value="1"/>
</dbReference>
<evidence type="ECO:0000256" key="4">
    <source>
        <dbReference type="ARBA" id="ARBA00022840"/>
    </source>
</evidence>
<dbReference type="SUPFAM" id="SSF52540">
    <property type="entry name" value="P-loop containing nucleoside triphosphate hydrolases"/>
    <property type="match status" value="1"/>
</dbReference>
<dbReference type="PROSITE" id="PS51194">
    <property type="entry name" value="HELICASE_CTER"/>
    <property type="match status" value="1"/>
</dbReference>
<dbReference type="Gene3D" id="3.40.50.300">
    <property type="entry name" value="P-loop containing nucleotide triphosphate hydrolases"/>
    <property type="match status" value="2"/>
</dbReference>
<dbReference type="PROSITE" id="PS51192">
    <property type="entry name" value="HELICASE_ATP_BIND_1"/>
    <property type="match status" value="1"/>
</dbReference>
<dbReference type="InterPro" id="IPR011545">
    <property type="entry name" value="DEAD/DEAH_box_helicase_dom"/>
</dbReference>
<evidence type="ECO:0000259" key="6">
    <source>
        <dbReference type="PROSITE" id="PS51194"/>
    </source>
</evidence>
<evidence type="ECO:0000313" key="8">
    <source>
        <dbReference type="Proteomes" id="UP000831880"/>
    </source>
</evidence>
<dbReference type="NCBIfam" id="TIGR00614">
    <property type="entry name" value="recQ_fam"/>
    <property type="match status" value="1"/>
</dbReference>
<dbReference type="InterPro" id="IPR014001">
    <property type="entry name" value="Helicase_ATP-bd"/>
</dbReference>
<keyword evidence="4" id="KW-0067">ATP-binding</keyword>
<dbReference type="SMART" id="SM00487">
    <property type="entry name" value="DEXDc"/>
    <property type="match status" value="1"/>
</dbReference>
<evidence type="ECO:0000256" key="3">
    <source>
        <dbReference type="ARBA" id="ARBA00022806"/>
    </source>
</evidence>
<evidence type="ECO:0000259" key="5">
    <source>
        <dbReference type="PROSITE" id="PS51192"/>
    </source>
</evidence>
<dbReference type="Pfam" id="PF00270">
    <property type="entry name" value="DEAD"/>
    <property type="match status" value="1"/>
</dbReference>
<protein>
    <submittedName>
        <fullName evidence="7">ATP-dependent DNA helicase</fullName>
    </submittedName>
</protein>
<keyword evidence="2" id="KW-0378">Hydrolase</keyword>
<dbReference type="InterPro" id="IPR001650">
    <property type="entry name" value="Helicase_C-like"/>
</dbReference>
<feature type="domain" description="Helicase C-terminal" evidence="6">
    <location>
        <begin position="218"/>
        <end position="388"/>
    </location>
</feature>
<reference evidence="7 8" key="1">
    <citation type="submission" date="2022-04" db="EMBL/GenBank/DDBJ databases">
        <title>Halobacillus sp. isolated from saltern.</title>
        <authorList>
            <person name="Won M."/>
            <person name="Lee C.-M."/>
            <person name="Woen H.-Y."/>
            <person name="Kwon S.-W."/>
        </authorList>
    </citation>
    <scope>NUCLEOTIDE SEQUENCE [LARGE SCALE GENOMIC DNA]</scope>
    <source>
        <strain evidence="7 8">SSTM10-2</strain>
    </source>
</reference>
<proteinExistence type="predicted"/>
<dbReference type="GO" id="GO:0004386">
    <property type="term" value="F:helicase activity"/>
    <property type="evidence" value="ECO:0007669"/>
    <property type="project" value="UniProtKB-KW"/>
</dbReference>
<sequence>MQRLNLEQKLYEHFGYQQFREGQQEIIEQVMAGVDVLGILPTGTGKSICFQLPALLSSGTTLVVSPLISLMVDQVKQLKATGFKSVISLNSSMDKRERRTTMDNLEQYSLIYLSPEMLQNEWVQHQLKKQQIDLFVIDEAHCISQWGHEFRTDYLKLKETIELLNHPTVLALSATATPEVQTDIKQQLNRPDMAAHIYLMDKMNMSFAVEEYDHPDDKLERIIEVLAQGKSPTMIYFSSRQSAERISEELKNQLDQRVAFYHGGMEHMDRLLVQQQFMNDQLDVICCTSAFGMGVDKPNIRRVIHYHFPSQLESFIQEVGRAGRDGKACASLMLYTPADHHLPQLFIQSELPEPEDVSRVLRSIYSLVNNGKVLLSNDDMAEQLQLSESQWNFFKYQLEQETLLPPRAVAGTKQMWKQAEERIQLIVQQRWTYKNQKLKEMVNWLHHPGCKRKKLYAPFQKQCRTPAGPCCNYCGFIFNDMVLEVDPSPSVYSSWRDRLEKIFHQGASSCD</sequence>
<feature type="domain" description="Helicase ATP-binding" evidence="5">
    <location>
        <begin position="27"/>
        <end position="194"/>
    </location>
</feature>
<dbReference type="CDD" id="cd17920">
    <property type="entry name" value="DEXHc_RecQ"/>
    <property type="match status" value="1"/>
</dbReference>
<dbReference type="InterPro" id="IPR027417">
    <property type="entry name" value="P-loop_NTPase"/>
</dbReference>
<dbReference type="RefSeq" id="WP_244753227.1">
    <property type="nucleotide sequence ID" value="NZ_CP095074.1"/>
</dbReference>
<dbReference type="EMBL" id="CP095074">
    <property type="protein sequence ID" value="UOQ93613.1"/>
    <property type="molecule type" value="Genomic_DNA"/>
</dbReference>
<name>A0ABY4GZL6_9BACI</name>
<accession>A0ABY4GZL6</accession>
<keyword evidence="8" id="KW-1185">Reference proteome</keyword>
<organism evidence="7 8">
    <name type="scientific">Halobacillus shinanisalinarum</name>
    <dbReference type="NCBI Taxonomy" id="2932258"/>
    <lineage>
        <taxon>Bacteria</taxon>
        <taxon>Bacillati</taxon>
        <taxon>Bacillota</taxon>
        <taxon>Bacilli</taxon>
        <taxon>Bacillales</taxon>
        <taxon>Bacillaceae</taxon>
        <taxon>Halobacillus</taxon>
    </lineage>
</organism>
<dbReference type="PANTHER" id="PTHR13710">
    <property type="entry name" value="DNA HELICASE RECQ FAMILY MEMBER"/>
    <property type="match status" value="1"/>
</dbReference>
<keyword evidence="3 7" id="KW-0347">Helicase</keyword>
<dbReference type="PANTHER" id="PTHR13710:SF84">
    <property type="entry name" value="ATP-DEPENDENT DNA HELICASE RECS-RELATED"/>
    <property type="match status" value="1"/>
</dbReference>
<keyword evidence="1" id="KW-0547">Nucleotide-binding</keyword>
<dbReference type="InterPro" id="IPR004589">
    <property type="entry name" value="DNA_helicase_ATP-dep_RecQ"/>
</dbReference>
<evidence type="ECO:0000256" key="1">
    <source>
        <dbReference type="ARBA" id="ARBA00022741"/>
    </source>
</evidence>
<dbReference type="Proteomes" id="UP000831880">
    <property type="component" value="Chromosome"/>
</dbReference>
<evidence type="ECO:0000313" key="7">
    <source>
        <dbReference type="EMBL" id="UOQ93613.1"/>
    </source>
</evidence>